<evidence type="ECO:0000256" key="1">
    <source>
        <dbReference type="ARBA" id="ARBA00006471"/>
    </source>
</evidence>
<dbReference type="GO" id="GO:0003735">
    <property type="term" value="F:structural constituent of ribosome"/>
    <property type="evidence" value="ECO:0007669"/>
    <property type="project" value="InterPro"/>
</dbReference>
<evidence type="ECO:0000256" key="2">
    <source>
        <dbReference type="ARBA" id="ARBA00022980"/>
    </source>
</evidence>
<gene>
    <name evidence="4" type="ORF">LTR62_006829</name>
</gene>
<comment type="caution">
    <text evidence="4">The sequence shown here is derived from an EMBL/GenBank/DDBJ whole genome shotgun (WGS) entry which is preliminary data.</text>
</comment>
<dbReference type="Gene3D" id="3.30.1490.10">
    <property type="match status" value="1"/>
</dbReference>
<accession>A0AAN7YID8</accession>
<keyword evidence="2" id="KW-0689">Ribosomal protein</keyword>
<protein>
    <recommendedName>
        <fullName evidence="6">Ribosomal protein S8</fullName>
    </recommendedName>
</protein>
<reference evidence="4" key="1">
    <citation type="submission" date="2023-08" db="EMBL/GenBank/DDBJ databases">
        <title>Black Yeasts Isolated from many extreme environments.</title>
        <authorList>
            <person name="Coleine C."/>
            <person name="Stajich J.E."/>
            <person name="Selbmann L."/>
        </authorList>
    </citation>
    <scope>NUCLEOTIDE SEQUENCE</scope>
    <source>
        <strain evidence="4">CCFEE 5401</strain>
    </source>
</reference>
<comment type="similarity">
    <text evidence="1">Belongs to the universal ribosomal protein uS8 family.</text>
</comment>
<dbReference type="Pfam" id="PF00410">
    <property type="entry name" value="Ribosomal_S8"/>
    <property type="match status" value="1"/>
</dbReference>
<organism evidence="4 5">
    <name type="scientific">Meristemomyces frigidus</name>
    <dbReference type="NCBI Taxonomy" id="1508187"/>
    <lineage>
        <taxon>Eukaryota</taxon>
        <taxon>Fungi</taxon>
        <taxon>Dikarya</taxon>
        <taxon>Ascomycota</taxon>
        <taxon>Pezizomycotina</taxon>
        <taxon>Dothideomycetes</taxon>
        <taxon>Dothideomycetidae</taxon>
        <taxon>Mycosphaerellales</taxon>
        <taxon>Teratosphaeriaceae</taxon>
        <taxon>Meristemomyces</taxon>
    </lineage>
</organism>
<dbReference type="SUPFAM" id="SSF56047">
    <property type="entry name" value="Ribosomal protein S8"/>
    <property type="match status" value="2"/>
</dbReference>
<evidence type="ECO:0000256" key="3">
    <source>
        <dbReference type="ARBA" id="ARBA00023274"/>
    </source>
</evidence>
<evidence type="ECO:0008006" key="6">
    <source>
        <dbReference type="Google" id="ProtNLM"/>
    </source>
</evidence>
<dbReference type="InterPro" id="IPR000630">
    <property type="entry name" value="Ribosomal_uS8"/>
</dbReference>
<evidence type="ECO:0000313" key="4">
    <source>
        <dbReference type="EMBL" id="KAK5109706.1"/>
    </source>
</evidence>
<name>A0AAN7YID8_9PEZI</name>
<dbReference type="GO" id="GO:1990904">
    <property type="term" value="C:ribonucleoprotein complex"/>
    <property type="evidence" value="ECO:0007669"/>
    <property type="project" value="UniProtKB-KW"/>
</dbReference>
<dbReference type="Proteomes" id="UP001310890">
    <property type="component" value="Unassembled WGS sequence"/>
</dbReference>
<dbReference type="EMBL" id="JAVRRL010000060">
    <property type="protein sequence ID" value="KAK5109706.1"/>
    <property type="molecule type" value="Genomic_DNA"/>
</dbReference>
<dbReference type="InterPro" id="IPR035987">
    <property type="entry name" value="Ribosomal_uS8_sf"/>
</dbReference>
<evidence type="ECO:0000313" key="5">
    <source>
        <dbReference type="Proteomes" id="UP001310890"/>
    </source>
</evidence>
<dbReference type="AlphaFoldDB" id="A0AAN7YID8"/>
<dbReference type="GO" id="GO:0006412">
    <property type="term" value="P:translation"/>
    <property type="evidence" value="ECO:0007669"/>
    <property type="project" value="InterPro"/>
</dbReference>
<sequence length="356" mass="39352">MSLVNLAHVCSHLQNASLARLGLTSIPYTKLHLDLALLLHKQGFLSQVKLGGPSPPASAFPAPAPDNRRITSAPHRDRSPFSAEAALHEMVHAGKTERDLMREGFGKEAVEFAVEHSTLTAEQLTRDGWDTHAINFILEHGSKTTQQLESEGFDSTAQALLKQHSITSGMTAVRAQLAREDLQEHHLPPQKIEQRLRAHLRKIGFPHSTLSYFAGPAARTTPRHLEQDGITLQTMGLTIPNQPITTLPPQYRDADALESESTITRANRASRRLWLGLKYWDGTPVLSKARMVSKPTKRIWLDSSDLARVVRGSHAGEVRGMGKVGELLVVSTDRGVLEARECVERRVGGMALVRIW</sequence>
<dbReference type="GO" id="GO:0005840">
    <property type="term" value="C:ribosome"/>
    <property type="evidence" value="ECO:0007669"/>
    <property type="project" value="UniProtKB-KW"/>
</dbReference>
<proteinExistence type="inferred from homology"/>
<keyword evidence="3" id="KW-0687">Ribonucleoprotein</keyword>